<dbReference type="Proteomes" id="UP000321940">
    <property type="component" value="Chromosome"/>
</dbReference>
<dbReference type="KEGG" id="bky:D1093_08815"/>
<evidence type="ECO:0000313" key="1">
    <source>
        <dbReference type="EMBL" id="QEE09679.1"/>
    </source>
</evidence>
<dbReference type="AlphaFoldDB" id="A0A5B9CYB0"/>
<dbReference type="RefSeq" id="WP_120102088.1">
    <property type="nucleotide sequence ID" value="NZ_CP031843.2"/>
</dbReference>
<reference evidence="1 2" key="1">
    <citation type="journal article" date="2020" name="Int. J. Syst. Evol. Microbiol.">
        <title>Bartonella kosoyi sp. nov. and Bartonella krasnovii sp. nov., two novel species closely related to the zoonotic Bartonella elizabethae, isolated from black rats and wild desert rodent-fleas.</title>
        <authorList>
            <person name="Gutierrez R."/>
            <person name="Shalit T."/>
            <person name="Markus B."/>
            <person name="Yuan C."/>
            <person name="Nachum-Biala Y."/>
            <person name="Elad D."/>
            <person name="Harrus S."/>
        </authorList>
    </citation>
    <scope>NUCLEOTIDE SEQUENCE [LARGE SCALE GENOMIC DNA]</scope>
    <source>
        <strain evidence="1 2">Tel Aviv</strain>
    </source>
</reference>
<name>A0A5B9CYB0_9HYPH</name>
<accession>A0A5B9CYB0</accession>
<dbReference type="PROSITE" id="PS51257">
    <property type="entry name" value="PROKAR_LIPOPROTEIN"/>
    <property type="match status" value="1"/>
</dbReference>
<dbReference type="EMBL" id="CP031843">
    <property type="protein sequence ID" value="QEE09679.1"/>
    <property type="molecule type" value="Genomic_DNA"/>
</dbReference>
<gene>
    <name evidence="1" type="ORF">D1093_08815</name>
</gene>
<sequence length="96" mass="11157">MNKIILTALLLCTGIIAVGCEKNYSVEEFKKDEKLRKEWKEKCNKLEPPAFMKSQNCVNFAQAGMELFQEHYRDLAKKLRENSQSGNETEKQQDNN</sequence>
<dbReference type="NCBIfam" id="NF033894">
    <property type="entry name" value="Eex_IncN"/>
    <property type="match status" value="1"/>
</dbReference>
<organism evidence="1 2">
    <name type="scientific">Bartonella kosoyi</name>
    <dbReference type="NCBI Taxonomy" id="2133959"/>
    <lineage>
        <taxon>Bacteria</taxon>
        <taxon>Pseudomonadati</taxon>
        <taxon>Pseudomonadota</taxon>
        <taxon>Alphaproteobacteria</taxon>
        <taxon>Hyphomicrobiales</taxon>
        <taxon>Bartonellaceae</taxon>
        <taxon>Bartonella</taxon>
    </lineage>
</organism>
<protein>
    <recommendedName>
        <fullName evidence="3">EexN family lipoprotein</fullName>
    </recommendedName>
</protein>
<proteinExistence type="predicted"/>
<evidence type="ECO:0008006" key="3">
    <source>
        <dbReference type="Google" id="ProtNLM"/>
    </source>
</evidence>
<evidence type="ECO:0000313" key="2">
    <source>
        <dbReference type="Proteomes" id="UP000321940"/>
    </source>
</evidence>
<keyword evidence="2" id="KW-1185">Reference proteome</keyword>
<dbReference type="InterPro" id="IPR047937">
    <property type="entry name" value="Eex_IncN-like"/>
</dbReference>